<evidence type="ECO:0000256" key="1">
    <source>
        <dbReference type="SAM" id="Coils"/>
    </source>
</evidence>
<keyword evidence="1" id="KW-0175">Coiled coil</keyword>
<evidence type="ECO:0000313" key="2">
    <source>
        <dbReference type="EMBL" id="NBH31810.1"/>
    </source>
</evidence>
<reference evidence="2 3" key="1">
    <citation type="submission" date="2018-08" db="EMBL/GenBank/DDBJ databases">
        <title>Murine metabolic-syndrome-specific gut microbial biobank.</title>
        <authorList>
            <person name="Liu C."/>
        </authorList>
    </citation>
    <scope>NUCLEOTIDE SEQUENCE [LARGE SCALE GENOMIC DNA]</scope>
    <source>
        <strain evidence="2 3">1XD21-27</strain>
    </source>
</reference>
<name>A0AB36BIA4_STAWA</name>
<protein>
    <recommendedName>
        <fullName evidence="4">HTH cro/C1-type domain-containing protein</fullName>
    </recommendedName>
</protein>
<proteinExistence type="predicted"/>
<comment type="caution">
    <text evidence="2">The sequence shown here is derived from an EMBL/GenBank/DDBJ whole genome shotgun (WGS) entry which is preliminary data.</text>
</comment>
<dbReference type="Proteomes" id="UP000481807">
    <property type="component" value="Unassembled WGS sequence"/>
</dbReference>
<feature type="coiled-coil region" evidence="1">
    <location>
        <begin position="77"/>
        <end position="104"/>
    </location>
</feature>
<gene>
    <name evidence="2" type="ORF">D3Z30_12790</name>
</gene>
<evidence type="ECO:0008006" key="4">
    <source>
        <dbReference type="Google" id="ProtNLM"/>
    </source>
</evidence>
<organism evidence="2 3">
    <name type="scientific">Staphylococcus warneri</name>
    <dbReference type="NCBI Taxonomy" id="1292"/>
    <lineage>
        <taxon>Bacteria</taxon>
        <taxon>Bacillati</taxon>
        <taxon>Bacillota</taxon>
        <taxon>Bacilli</taxon>
        <taxon>Bacillales</taxon>
        <taxon>Staphylococcaceae</taxon>
        <taxon>Staphylococcus</taxon>
    </lineage>
</organism>
<sequence>MDTVDIKNLEMAKMENKVKKLIDSEVSSYKIGKETGISQSYFNRLRNGERDIKEISFKKMLALYQYQLNIDIPKTYIDETTEELKEQMEIAKQIISEVNDKEQKNLDKYKSLNLKLAKKIDELIKILDYPEDDNKQLLDDMLNTLIEINEERS</sequence>
<accession>A0AB36BIA4</accession>
<dbReference type="AlphaFoldDB" id="A0AB36BIA4"/>
<evidence type="ECO:0000313" key="3">
    <source>
        <dbReference type="Proteomes" id="UP000481807"/>
    </source>
</evidence>
<dbReference type="EMBL" id="QXWP01000015">
    <property type="protein sequence ID" value="NBH31810.1"/>
    <property type="molecule type" value="Genomic_DNA"/>
</dbReference>